<dbReference type="PIRSF" id="PIRSF000538">
    <property type="entry name" value="GlpK"/>
    <property type="match status" value="1"/>
</dbReference>
<feature type="domain" description="Carbohydrate kinase FGGY C-terminal" evidence="6">
    <location>
        <begin position="255"/>
        <end position="436"/>
    </location>
</feature>
<dbReference type="PANTHER" id="PTHR43095">
    <property type="entry name" value="SUGAR KINASE"/>
    <property type="match status" value="1"/>
</dbReference>
<evidence type="ECO:0000256" key="1">
    <source>
        <dbReference type="ARBA" id="ARBA00009156"/>
    </source>
</evidence>
<evidence type="ECO:0000259" key="6">
    <source>
        <dbReference type="Pfam" id="PF02782"/>
    </source>
</evidence>
<dbReference type="InterPro" id="IPR000577">
    <property type="entry name" value="Carb_kinase_FGGY"/>
</dbReference>
<keyword evidence="8" id="KW-1185">Reference proteome</keyword>
<dbReference type="Gene3D" id="3.30.420.40">
    <property type="match status" value="2"/>
</dbReference>
<proteinExistence type="inferred from homology"/>
<reference evidence="8" key="1">
    <citation type="journal article" date="2019" name="Int. J. Syst. Evol. Microbiol.">
        <title>The Global Catalogue of Microorganisms (GCM) 10K type strain sequencing project: providing services to taxonomists for standard genome sequencing and annotation.</title>
        <authorList>
            <consortium name="The Broad Institute Genomics Platform"/>
            <consortium name="The Broad Institute Genome Sequencing Center for Infectious Disease"/>
            <person name="Wu L."/>
            <person name="Ma J."/>
        </authorList>
    </citation>
    <scope>NUCLEOTIDE SEQUENCE [LARGE SCALE GENOMIC DNA]</scope>
    <source>
        <strain evidence="8">KCTC 13193</strain>
    </source>
</reference>
<protein>
    <submittedName>
        <fullName evidence="7">FGGY-family carbohydrate kinase</fullName>
        <ecNumber evidence="7">2.7.1.-</ecNumber>
    </submittedName>
</protein>
<evidence type="ECO:0000313" key="8">
    <source>
        <dbReference type="Proteomes" id="UP001595387"/>
    </source>
</evidence>
<dbReference type="InterPro" id="IPR018483">
    <property type="entry name" value="Carb_kinase_FGGY_CS"/>
</dbReference>
<gene>
    <name evidence="7" type="ORF">ACFODW_12735</name>
</gene>
<comment type="caution">
    <text evidence="7">The sequence shown here is derived from an EMBL/GenBank/DDBJ whole genome shotgun (WGS) entry which is preliminary data.</text>
</comment>
<evidence type="ECO:0000256" key="3">
    <source>
        <dbReference type="ARBA" id="ARBA00022777"/>
    </source>
</evidence>
<keyword evidence="3 4" id="KW-0418">Kinase</keyword>
<dbReference type="PROSITE" id="PS00445">
    <property type="entry name" value="FGGY_KINASES_2"/>
    <property type="match status" value="1"/>
</dbReference>
<dbReference type="InterPro" id="IPR018485">
    <property type="entry name" value="FGGY_C"/>
</dbReference>
<evidence type="ECO:0000256" key="2">
    <source>
        <dbReference type="ARBA" id="ARBA00022679"/>
    </source>
</evidence>
<accession>A0ABV7A7Z8</accession>
<keyword evidence="2 4" id="KW-0808">Transferase</keyword>
<name>A0ABV7A7Z8_9BACI</name>
<dbReference type="CDD" id="cd07805">
    <property type="entry name" value="ASKHA_NBD_FGGY_CvXK-like"/>
    <property type="match status" value="1"/>
</dbReference>
<dbReference type="Pfam" id="PF02782">
    <property type="entry name" value="FGGY_C"/>
    <property type="match status" value="1"/>
</dbReference>
<dbReference type="PANTHER" id="PTHR43095:SF5">
    <property type="entry name" value="XYLULOSE KINASE"/>
    <property type="match status" value="1"/>
</dbReference>
<dbReference type="Proteomes" id="UP001595387">
    <property type="component" value="Unassembled WGS sequence"/>
</dbReference>
<dbReference type="EC" id="2.7.1.-" evidence="7"/>
<dbReference type="InterPro" id="IPR018484">
    <property type="entry name" value="FGGY_N"/>
</dbReference>
<dbReference type="Pfam" id="PF00370">
    <property type="entry name" value="FGGY_N"/>
    <property type="match status" value="1"/>
</dbReference>
<dbReference type="SUPFAM" id="SSF53067">
    <property type="entry name" value="Actin-like ATPase domain"/>
    <property type="match status" value="2"/>
</dbReference>
<evidence type="ECO:0000313" key="7">
    <source>
        <dbReference type="EMBL" id="MFC2949182.1"/>
    </source>
</evidence>
<sequence length="489" mass="53465">MEYIAVFDIGTTSIKGVLLDDKAAFTGASSVKLETFYGADGSVEQGPEDWWEGILHITSRWWNEWKVEPRHVVMITFSGQMEDVIPISSTPERAILYSDTRADEEAAEIRGKFPDIQEVLWNTVRASTPAAKLLWMDKHRPDLAQKVEHYVFSAKDYIIYKLSGAVVTDRTTGSTTGMMNLETGQWEMDYIESLGIDFGKLPEFHSAKEVAGHVSKEGSLASGFCENTPVLCGSGDAGASTMGAGAVSKGDAYLYMGTTGWVARIQGNDRQDEVVEGAFQLAHIPDDSVISIAPLLNVGNVHQWAVQTFAGGDFKKFEDMLENSPPGANGLLFLPYLHGERCPVNDPDSKGAFWGIHPNTEKADFARAVVEGICLSFRQAAGQSAAAQTGNMTVIGGGTKSRMWCQILADCLGRPLSVGKESEYMAALGTASSAFIQLGWAADHNDFAERFMAPEEPTVYEPDAERAQLYAEVYERYLKLYPGLRGVYA</sequence>
<feature type="domain" description="Carbohydrate kinase FGGY N-terminal" evidence="5">
    <location>
        <begin position="3"/>
        <end position="243"/>
    </location>
</feature>
<dbReference type="GO" id="GO:0016301">
    <property type="term" value="F:kinase activity"/>
    <property type="evidence" value="ECO:0007669"/>
    <property type="project" value="UniProtKB-KW"/>
</dbReference>
<evidence type="ECO:0000256" key="4">
    <source>
        <dbReference type="RuleBase" id="RU003733"/>
    </source>
</evidence>
<dbReference type="EMBL" id="JBHRRZ010000033">
    <property type="protein sequence ID" value="MFC2949182.1"/>
    <property type="molecule type" value="Genomic_DNA"/>
</dbReference>
<evidence type="ECO:0000259" key="5">
    <source>
        <dbReference type="Pfam" id="PF00370"/>
    </source>
</evidence>
<organism evidence="7 8">
    <name type="scientific">Virgibacillus sediminis</name>
    <dbReference type="NCBI Taxonomy" id="202260"/>
    <lineage>
        <taxon>Bacteria</taxon>
        <taxon>Bacillati</taxon>
        <taxon>Bacillota</taxon>
        <taxon>Bacilli</taxon>
        <taxon>Bacillales</taxon>
        <taxon>Bacillaceae</taxon>
        <taxon>Virgibacillus</taxon>
    </lineage>
</organism>
<dbReference type="InterPro" id="IPR050406">
    <property type="entry name" value="FGGY_Carb_Kinase"/>
</dbReference>
<comment type="similarity">
    <text evidence="1 4">Belongs to the FGGY kinase family.</text>
</comment>
<dbReference type="RefSeq" id="WP_390307025.1">
    <property type="nucleotide sequence ID" value="NZ_JBHRRZ010000033.1"/>
</dbReference>
<dbReference type="InterPro" id="IPR043129">
    <property type="entry name" value="ATPase_NBD"/>
</dbReference>